<protein>
    <submittedName>
        <fullName evidence="8">RagB/SusD family nutrient uptake outer membrane protein</fullName>
    </submittedName>
</protein>
<dbReference type="EMBL" id="BAABJI010000002">
    <property type="protein sequence ID" value="GAA4915141.1"/>
    <property type="molecule type" value="Genomic_DNA"/>
</dbReference>
<gene>
    <name evidence="8" type="ORF">GCM10023313_18210</name>
</gene>
<comment type="subcellular location">
    <subcellularLocation>
        <location evidence="1">Cell outer membrane</location>
    </subcellularLocation>
</comment>
<feature type="domain" description="RagB/SusD" evidence="6">
    <location>
        <begin position="332"/>
        <end position="458"/>
    </location>
</feature>
<dbReference type="RefSeq" id="WP_345330875.1">
    <property type="nucleotide sequence ID" value="NZ_BAABJI010000002.1"/>
</dbReference>
<accession>A0ABP9FVS2</accession>
<comment type="caution">
    <text evidence="8">The sequence shown here is derived from an EMBL/GenBank/DDBJ whole genome shotgun (WGS) entry which is preliminary data.</text>
</comment>
<dbReference type="InterPro" id="IPR033985">
    <property type="entry name" value="SusD-like_N"/>
</dbReference>
<dbReference type="InterPro" id="IPR011990">
    <property type="entry name" value="TPR-like_helical_dom_sf"/>
</dbReference>
<keyword evidence="3" id="KW-0732">Signal</keyword>
<dbReference type="PROSITE" id="PS51257">
    <property type="entry name" value="PROKAR_LIPOPROTEIN"/>
    <property type="match status" value="1"/>
</dbReference>
<evidence type="ECO:0000259" key="7">
    <source>
        <dbReference type="Pfam" id="PF14322"/>
    </source>
</evidence>
<evidence type="ECO:0000256" key="3">
    <source>
        <dbReference type="ARBA" id="ARBA00022729"/>
    </source>
</evidence>
<reference evidence="9" key="1">
    <citation type="journal article" date="2019" name="Int. J. Syst. Evol. Microbiol.">
        <title>The Global Catalogue of Microorganisms (GCM) 10K type strain sequencing project: providing services to taxonomists for standard genome sequencing and annotation.</title>
        <authorList>
            <consortium name="The Broad Institute Genomics Platform"/>
            <consortium name="The Broad Institute Genome Sequencing Center for Infectious Disease"/>
            <person name="Wu L."/>
            <person name="Ma J."/>
        </authorList>
    </citation>
    <scope>NUCLEOTIDE SEQUENCE [LARGE SCALE GENOMIC DNA]</scope>
    <source>
        <strain evidence="9">JCM 18283</strain>
    </source>
</reference>
<evidence type="ECO:0000256" key="2">
    <source>
        <dbReference type="ARBA" id="ARBA00006275"/>
    </source>
</evidence>
<dbReference type="InterPro" id="IPR012944">
    <property type="entry name" value="SusD_RagB_dom"/>
</dbReference>
<evidence type="ECO:0000256" key="4">
    <source>
        <dbReference type="ARBA" id="ARBA00023136"/>
    </source>
</evidence>
<sequence length="458" mass="51016">MKISKYTSIAFMAVALTLSSCNKFLDTKPVSYVSDDVTIFDLASSQSALRGVYRQLASTGYYGETYVTLGYFPSGDVKNLTTGGAANLVTVNFRADDLNFNTAWTAIYYTINRANNVITKVPALVGPGFTQAQNDQIVGEAKFIRALAYFDIARAWGGAQIVLTPTTSIDALPQVKRSTLEQTYDRVEQDLNDAEALLPNTVNRIRATKRTVWALKARLYLYRKNWAKADEYATKLIESTDYQLLKPFSSWFANDVVGTRESIFELAYSAANPSTIRQQMQHSTNGGTYRYAPTDKFVQLLNDPAVSGGRSALIGKVTQAGTTLWFGNLYYRKNSTDPAYVLRIAEQYLIRAEARARLGLIEGATGGLNDLNEVRKRADVEPLTLTTANDLLLAIESERRIELAWEAHRWFDLARTGRAKTVLEAIDPTIKVDAHETVFPIPVTQLQLDKNLEQNTGY</sequence>
<proteinExistence type="inferred from homology"/>
<keyword evidence="5" id="KW-0998">Cell outer membrane</keyword>
<dbReference type="Pfam" id="PF07980">
    <property type="entry name" value="SusD_RagB"/>
    <property type="match status" value="1"/>
</dbReference>
<evidence type="ECO:0000313" key="8">
    <source>
        <dbReference type="EMBL" id="GAA4915141.1"/>
    </source>
</evidence>
<keyword evidence="4" id="KW-0472">Membrane</keyword>
<evidence type="ECO:0000259" key="6">
    <source>
        <dbReference type="Pfam" id="PF07980"/>
    </source>
</evidence>
<organism evidence="8 9">
    <name type="scientific">Mucilaginibacter defluvii</name>
    <dbReference type="NCBI Taxonomy" id="1196019"/>
    <lineage>
        <taxon>Bacteria</taxon>
        <taxon>Pseudomonadati</taxon>
        <taxon>Bacteroidota</taxon>
        <taxon>Sphingobacteriia</taxon>
        <taxon>Sphingobacteriales</taxon>
        <taxon>Sphingobacteriaceae</taxon>
        <taxon>Mucilaginibacter</taxon>
    </lineage>
</organism>
<dbReference type="CDD" id="cd08977">
    <property type="entry name" value="SusD"/>
    <property type="match status" value="1"/>
</dbReference>
<feature type="domain" description="SusD-like N-terminal" evidence="7">
    <location>
        <begin position="23"/>
        <end position="221"/>
    </location>
</feature>
<keyword evidence="9" id="KW-1185">Reference proteome</keyword>
<dbReference type="Pfam" id="PF14322">
    <property type="entry name" value="SusD-like_3"/>
    <property type="match status" value="1"/>
</dbReference>
<name>A0ABP9FVS2_9SPHI</name>
<dbReference type="Gene3D" id="1.25.40.390">
    <property type="match status" value="2"/>
</dbReference>
<dbReference type="SUPFAM" id="SSF48452">
    <property type="entry name" value="TPR-like"/>
    <property type="match status" value="1"/>
</dbReference>
<dbReference type="Proteomes" id="UP001501436">
    <property type="component" value="Unassembled WGS sequence"/>
</dbReference>
<evidence type="ECO:0000313" key="9">
    <source>
        <dbReference type="Proteomes" id="UP001501436"/>
    </source>
</evidence>
<evidence type="ECO:0000256" key="5">
    <source>
        <dbReference type="ARBA" id="ARBA00023237"/>
    </source>
</evidence>
<evidence type="ECO:0000256" key="1">
    <source>
        <dbReference type="ARBA" id="ARBA00004442"/>
    </source>
</evidence>
<comment type="similarity">
    <text evidence="2">Belongs to the SusD family.</text>
</comment>